<accession>A0A2U2CEF1</accession>
<keyword evidence="2" id="KW-1133">Transmembrane helix</keyword>
<keyword evidence="4" id="KW-1185">Reference proteome</keyword>
<dbReference type="Proteomes" id="UP000244940">
    <property type="component" value="Unassembled WGS sequence"/>
</dbReference>
<evidence type="ECO:0000313" key="3">
    <source>
        <dbReference type="EMBL" id="PWE30266.1"/>
    </source>
</evidence>
<keyword evidence="2" id="KW-0812">Transmembrane</keyword>
<dbReference type="AlphaFoldDB" id="A0A2U2CEF1"/>
<reference evidence="3 4" key="1">
    <citation type="submission" date="2018-05" db="EMBL/GenBank/DDBJ databases">
        <title>Pararhodobacter marina sp. nov., isolated from deep-sea water of the Indian Ocean.</title>
        <authorList>
            <person name="Lai Q.Sr."/>
            <person name="Liu X."/>
            <person name="Shao Z."/>
        </authorList>
    </citation>
    <scope>NUCLEOTIDE SEQUENCE [LARGE SCALE GENOMIC DNA]</scope>
    <source>
        <strain evidence="3 4">CIC4N-9</strain>
    </source>
</reference>
<evidence type="ECO:0000256" key="1">
    <source>
        <dbReference type="SAM" id="MobiDB-lite"/>
    </source>
</evidence>
<name>A0A2U2CEF1_9RHOB</name>
<evidence type="ECO:0000313" key="4">
    <source>
        <dbReference type="Proteomes" id="UP000244940"/>
    </source>
</evidence>
<dbReference type="EMBL" id="QEYD01000003">
    <property type="protein sequence ID" value="PWE30266.1"/>
    <property type="molecule type" value="Genomic_DNA"/>
</dbReference>
<comment type="caution">
    <text evidence="3">The sequence shown here is derived from an EMBL/GenBank/DDBJ whole genome shotgun (WGS) entry which is preliminary data.</text>
</comment>
<gene>
    <name evidence="3" type="ORF">C4N9_06120</name>
</gene>
<organism evidence="3 4">
    <name type="scientific">Pararhodobacter marinus</name>
    <dbReference type="NCBI Taxonomy" id="2184063"/>
    <lineage>
        <taxon>Bacteria</taxon>
        <taxon>Pseudomonadati</taxon>
        <taxon>Pseudomonadota</taxon>
        <taxon>Alphaproteobacteria</taxon>
        <taxon>Rhodobacterales</taxon>
        <taxon>Paracoccaceae</taxon>
        <taxon>Pararhodobacter</taxon>
    </lineage>
</organism>
<proteinExistence type="predicted"/>
<sequence>MMTHLLRLVLFVALGGLSRAFGRRGGMLAVAFLAGLVAFGPVAQALVQDERAERVLVLIEPRTAEALASDRAVPLPPLPDPGTDAALPALQRPEMTPVPSGKVLWRVVTRPSGLAPLTRPHPRGPPELIVAPV</sequence>
<keyword evidence="2" id="KW-0472">Membrane</keyword>
<feature type="transmembrane region" description="Helical" evidence="2">
    <location>
        <begin position="30"/>
        <end position="47"/>
    </location>
</feature>
<feature type="region of interest" description="Disordered" evidence="1">
    <location>
        <begin position="70"/>
        <end position="95"/>
    </location>
</feature>
<dbReference type="GeneID" id="94364458"/>
<protein>
    <submittedName>
        <fullName evidence="3">Uncharacterized protein</fullName>
    </submittedName>
</protein>
<evidence type="ECO:0000256" key="2">
    <source>
        <dbReference type="SAM" id="Phobius"/>
    </source>
</evidence>
<dbReference type="RefSeq" id="WP_109532411.1">
    <property type="nucleotide sequence ID" value="NZ_QEYD01000003.1"/>
</dbReference>